<keyword evidence="1" id="KW-0472">Membrane</keyword>
<keyword evidence="1" id="KW-1133">Transmembrane helix</keyword>
<reference evidence="4" key="1">
    <citation type="submission" date="2017-09" db="EMBL/GenBank/DDBJ databases">
        <title>Depth-based differentiation of microbial function through sediment-hosted aquifers and enrichment of novel symbionts in the deep terrestrial subsurface.</title>
        <authorList>
            <person name="Probst A.J."/>
            <person name="Ladd B."/>
            <person name="Jarett J.K."/>
            <person name="Geller-Mcgrath D.E."/>
            <person name="Sieber C.M.K."/>
            <person name="Emerson J.B."/>
            <person name="Anantharaman K."/>
            <person name="Thomas B.C."/>
            <person name="Malmstrom R."/>
            <person name="Stieglmeier M."/>
            <person name="Klingl A."/>
            <person name="Woyke T."/>
            <person name="Ryan C.M."/>
            <person name="Banfield J.F."/>
        </authorList>
    </citation>
    <scope>NUCLEOTIDE SEQUENCE [LARGE SCALE GENOMIC DNA]</scope>
</reference>
<dbReference type="Pfam" id="PF00768">
    <property type="entry name" value="Peptidase_S11"/>
    <property type="match status" value="1"/>
</dbReference>
<dbReference type="GO" id="GO:0006508">
    <property type="term" value="P:proteolysis"/>
    <property type="evidence" value="ECO:0007669"/>
    <property type="project" value="InterPro"/>
</dbReference>
<feature type="transmembrane region" description="Helical" evidence="1">
    <location>
        <begin position="73"/>
        <end position="93"/>
    </location>
</feature>
<dbReference type="SUPFAM" id="SSF56601">
    <property type="entry name" value="beta-lactamase/transpeptidase-like"/>
    <property type="match status" value="1"/>
</dbReference>
<proteinExistence type="predicted"/>
<accession>A0A2H0UP60</accession>
<evidence type="ECO:0000313" key="3">
    <source>
        <dbReference type="EMBL" id="PIR88183.1"/>
    </source>
</evidence>
<dbReference type="InterPro" id="IPR012338">
    <property type="entry name" value="Beta-lactam/transpept-like"/>
</dbReference>
<feature type="domain" description="Peptidase S11 D-alanyl-D-alanine carboxypeptidase A N-terminal" evidence="2">
    <location>
        <begin position="166"/>
        <end position="401"/>
    </location>
</feature>
<sequence>MKKNLNFIATSEDAKCPPKVDISSERSRNKGSTQCRWARPSGTFINKFFQSIRRTFFGGRGSAHKRRIKRQSFSYFAFGLAILILATVFVSLVSSANASRKSALGPDLIVVEKMEQKEQVKQINEEEIVVEPAVKTLVDSSAVADPNILGSNEVLAEVETFDVNGVPKLTASAAVVRELDVSAPILNQSPEARWPLASLTKLMTATVALEKLGAENTVVITDEAIAIEGVAGDFKRGEEFLVRDIIKIMMTVSSNDGAEALKIAYDAKIASTLDGRINSEGESSFIKEMRLKAAELDMKDTTFNDASGLSVVNQSTLSDIEKLARYVLSRYPEIFEYSQEKTVTITDLVSGMRRTMKSINIFAGRSDFLGGKTGYTDDARENLISLFKDGDRRWLIVVLGSSDRFGETLRLLSWAKKQ</sequence>
<dbReference type="EMBL" id="PFBC01000010">
    <property type="protein sequence ID" value="PIR88183.1"/>
    <property type="molecule type" value="Genomic_DNA"/>
</dbReference>
<dbReference type="Gene3D" id="3.40.710.10">
    <property type="entry name" value="DD-peptidase/beta-lactamase superfamily"/>
    <property type="match status" value="1"/>
</dbReference>
<organism evidence="3 4">
    <name type="scientific">Candidatus Harrisonbacteria bacterium CG10_big_fil_rev_8_21_14_0_10_45_28</name>
    <dbReference type="NCBI Taxonomy" id="1974586"/>
    <lineage>
        <taxon>Bacteria</taxon>
        <taxon>Candidatus Harrisoniibacteriota</taxon>
    </lineage>
</organism>
<dbReference type="Proteomes" id="UP000230903">
    <property type="component" value="Unassembled WGS sequence"/>
</dbReference>
<comment type="caution">
    <text evidence="3">The sequence shown here is derived from an EMBL/GenBank/DDBJ whole genome shotgun (WGS) entry which is preliminary data.</text>
</comment>
<evidence type="ECO:0000259" key="2">
    <source>
        <dbReference type="Pfam" id="PF00768"/>
    </source>
</evidence>
<protein>
    <recommendedName>
        <fullName evidence="2">Peptidase S11 D-alanyl-D-alanine carboxypeptidase A N-terminal domain-containing protein</fullName>
    </recommendedName>
</protein>
<keyword evidence="1" id="KW-0812">Transmembrane</keyword>
<dbReference type="GO" id="GO:0009002">
    <property type="term" value="F:serine-type D-Ala-D-Ala carboxypeptidase activity"/>
    <property type="evidence" value="ECO:0007669"/>
    <property type="project" value="InterPro"/>
</dbReference>
<dbReference type="PANTHER" id="PTHR21581:SF6">
    <property type="entry name" value="TRAFFICKING PROTEIN PARTICLE COMPLEX SUBUNIT 12"/>
    <property type="match status" value="1"/>
</dbReference>
<evidence type="ECO:0000256" key="1">
    <source>
        <dbReference type="SAM" id="Phobius"/>
    </source>
</evidence>
<dbReference type="AlphaFoldDB" id="A0A2H0UP60"/>
<dbReference type="PANTHER" id="PTHR21581">
    <property type="entry name" value="D-ALANYL-D-ALANINE CARBOXYPEPTIDASE"/>
    <property type="match status" value="1"/>
</dbReference>
<evidence type="ECO:0000313" key="4">
    <source>
        <dbReference type="Proteomes" id="UP000230903"/>
    </source>
</evidence>
<name>A0A2H0UP60_9BACT</name>
<dbReference type="InterPro" id="IPR001967">
    <property type="entry name" value="Peptidase_S11_N"/>
</dbReference>
<gene>
    <name evidence="3" type="ORF">COU10_00530</name>
</gene>